<evidence type="ECO:0000256" key="4">
    <source>
        <dbReference type="ARBA" id="ARBA00022475"/>
    </source>
</evidence>
<keyword evidence="5 12" id="KW-0812">Transmembrane</keyword>
<evidence type="ECO:0000256" key="11">
    <source>
        <dbReference type="SAM" id="MobiDB-lite"/>
    </source>
</evidence>
<proteinExistence type="inferred from homology"/>
<evidence type="ECO:0000313" key="13">
    <source>
        <dbReference type="Proteomes" id="UP000887572"/>
    </source>
</evidence>
<feature type="transmembrane region" description="Helical" evidence="12">
    <location>
        <begin position="562"/>
        <end position="584"/>
    </location>
</feature>
<keyword evidence="7 12" id="KW-1133">Transmembrane helix</keyword>
<evidence type="ECO:0000256" key="8">
    <source>
        <dbReference type="ARBA" id="ARBA00023065"/>
    </source>
</evidence>
<evidence type="ECO:0000313" key="14">
    <source>
        <dbReference type="WBParaSite" id="Gr19_v10_g13210.t1"/>
    </source>
</evidence>
<evidence type="ECO:0000256" key="3">
    <source>
        <dbReference type="ARBA" id="ARBA00022448"/>
    </source>
</evidence>
<feature type="transmembrane region" description="Helical" evidence="12">
    <location>
        <begin position="387"/>
        <end position="410"/>
    </location>
</feature>
<feature type="transmembrane region" description="Helical" evidence="12">
    <location>
        <begin position="450"/>
        <end position="470"/>
    </location>
</feature>
<dbReference type="GO" id="GO:0005886">
    <property type="term" value="C:plasma membrane"/>
    <property type="evidence" value="ECO:0007669"/>
    <property type="project" value="UniProtKB-SubCell"/>
</dbReference>
<feature type="transmembrane region" description="Helical" evidence="12">
    <location>
        <begin position="482"/>
        <end position="503"/>
    </location>
</feature>
<dbReference type="PANTHER" id="PTHR21522">
    <property type="entry name" value="PROTON CHANNEL OTOP"/>
    <property type="match status" value="1"/>
</dbReference>
<feature type="transmembrane region" description="Helical" evidence="12">
    <location>
        <begin position="291"/>
        <end position="312"/>
    </location>
</feature>
<evidence type="ECO:0000256" key="12">
    <source>
        <dbReference type="SAM" id="Phobius"/>
    </source>
</evidence>
<evidence type="ECO:0000256" key="9">
    <source>
        <dbReference type="ARBA" id="ARBA00023136"/>
    </source>
</evidence>
<comment type="subcellular location">
    <subcellularLocation>
        <location evidence="1">Cell membrane</location>
        <topology evidence="1">Multi-pass membrane protein</topology>
    </subcellularLocation>
</comment>
<keyword evidence="3" id="KW-0813">Transport</keyword>
<evidence type="ECO:0000256" key="1">
    <source>
        <dbReference type="ARBA" id="ARBA00004651"/>
    </source>
</evidence>
<dbReference type="WBParaSite" id="Gr19_v10_g13210.t1">
    <property type="protein sequence ID" value="Gr19_v10_g13210.t1"/>
    <property type="gene ID" value="Gr19_v10_g13210"/>
</dbReference>
<feature type="compositionally biased region" description="Low complexity" evidence="11">
    <location>
        <begin position="10"/>
        <end position="20"/>
    </location>
</feature>
<keyword evidence="10" id="KW-0407">Ion channel</keyword>
<protein>
    <submittedName>
        <fullName evidence="14">Uncharacterized protein</fullName>
    </submittedName>
</protein>
<feature type="compositionally biased region" description="Pro residues" evidence="11">
    <location>
        <begin position="75"/>
        <end position="87"/>
    </location>
</feature>
<dbReference type="Pfam" id="PF03189">
    <property type="entry name" value="Otopetrin"/>
    <property type="match status" value="1"/>
</dbReference>
<accession>A0A914H344</accession>
<dbReference type="Proteomes" id="UP000887572">
    <property type="component" value="Unplaced"/>
</dbReference>
<evidence type="ECO:0000256" key="5">
    <source>
        <dbReference type="ARBA" id="ARBA00022692"/>
    </source>
</evidence>
<evidence type="ECO:0000256" key="7">
    <source>
        <dbReference type="ARBA" id="ARBA00022989"/>
    </source>
</evidence>
<reference evidence="14" key="1">
    <citation type="submission" date="2022-11" db="UniProtKB">
        <authorList>
            <consortium name="WormBaseParasite"/>
        </authorList>
    </citation>
    <scope>IDENTIFICATION</scope>
</reference>
<feature type="transmembrane region" description="Helical" evidence="12">
    <location>
        <begin position="122"/>
        <end position="142"/>
    </location>
</feature>
<dbReference type="PANTHER" id="PTHR21522:SF43">
    <property type="entry name" value="OTOPETRIN-2"/>
    <property type="match status" value="1"/>
</dbReference>
<feature type="transmembrane region" description="Helical" evidence="12">
    <location>
        <begin position="162"/>
        <end position="180"/>
    </location>
</feature>
<dbReference type="GO" id="GO:0015252">
    <property type="term" value="F:proton channel activity"/>
    <property type="evidence" value="ECO:0007669"/>
    <property type="project" value="InterPro"/>
</dbReference>
<keyword evidence="9 12" id="KW-0472">Membrane</keyword>
<evidence type="ECO:0000256" key="10">
    <source>
        <dbReference type="ARBA" id="ARBA00023303"/>
    </source>
</evidence>
<sequence>MPRPVPSASPLPSLAPSDSPYKMAIKIRQRSADIRDHFEEHRPNTFNLNSNIHPFQLSKKCLSSVPSSLAEASGSPPPSLPPSPPIPRSNVRQNNVPMPAECSSAPLWGSEREQSWLDNPSAWDHFCSVLTSLYALFIIVFAVVVELSQKFTPDEWFSETLFYTYMYGAGIVFLMYCYLFKVHPNWISRLVKFARKKEIIRKTAVIVNRFEVSKTGQVRRGTGSLYLRLGTLCFGSSGIVLFCLEVFICFSDRACFNYQLVNWLFAGLFTFIQMHFIFCNSKLIIVDSKNSAKLGTMHLLAVNIWTWLRFVIAKNAALDRPLDRRLLQILRQKRESLTSGESSEGMGQYQQHTQMLDVTYNPSVSLERIVVNRLPSKVYSFNYFGDFATLLTTCIVEYSVIGAAVMVCLWRSIDEQNAKIEEKCSETMALKQHKNGKSVRIDCSASSGGLFAGLLFLIAALVSIGIHSFFSQLADSDGALLVFRLSDMALFCCTLIGCSVGLLRMRSLQYHCHEEQRSSSTEFLDEILLIIGLVGELIHSSTGVMCWIATLSDRRVPVKMELYMLFVFITRIVQVVVQAVFILLARRLCALSDRARKDKPGKQFVTFLLIANVSLFFFHTLEGMKSVFGSTIATRRARPYASLIVGVSPLVVFYRFHSSVCLAEIWKQCYSAKNVLPQQYGRTQSAELNVDNANSIGQQYSTHQSSLTSCRSSSTATLNATDEMDRLKQNALPLGDHHCPFTDKKVPNY</sequence>
<evidence type="ECO:0000256" key="2">
    <source>
        <dbReference type="ARBA" id="ARBA00006513"/>
    </source>
</evidence>
<dbReference type="AlphaFoldDB" id="A0A914H344"/>
<keyword evidence="4" id="KW-1003">Cell membrane</keyword>
<keyword evidence="8" id="KW-0406">Ion transport</keyword>
<feature type="transmembrane region" description="Helical" evidence="12">
    <location>
        <begin position="523"/>
        <end position="550"/>
    </location>
</feature>
<organism evidence="13 14">
    <name type="scientific">Globodera rostochiensis</name>
    <name type="common">Golden nematode worm</name>
    <name type="synonym">Heterodera rostochiensis</name>
    <dbReference type="NCBI Taxonomy" id="31243"/>
    <lineage>
        <taxon>Eukaryota</taxon>
        <taxon>Metazoa</taxon>
        <taxon>Ecdysozoa</taxon>
        <taxon>Nematoda</taxon>
        <taxon>Chromadorea</taxon>
        <taxon>Rhabditida</taxon>
        <taxon>Tylenchina</taxon>
        <taxon>Tylenchomorpha</taxon>
        <taxon>Tylenchoidea</taxon>
        <taxon>Heteroderidae</taxon>
        <taxon>Heteroderinae</taxon>
        <taxon>Globodera</taxon>
    </lineage>
</organism>
<comment type="similarity">
    <text evidence="2">Belongs to the otopetrin family.</text>
</comment>
<feature type="region of interest" description="Disordered" evidence="11">
    <location>
        <begin position="68"/>
        <end position="95"/>
    </location>
</feature>
<evidence type="ECO:0000256" key="6">
    <source>
        <dbReference type="ARBA" id="ARBA00022781"/>
    </source>
</evidence>
<feature type="transmembrane region" description="Helical" evidence="12">
    <location>
        <begin position="225"/>
        <end position="248"/>
    </location>
</feature>
<dbReference type="InterPro" id="IPR004878">
    <property type="entry name" value="Otopetrin"/>
</dbReference>
<keyword evidence="6" id="KW-0375">Hydrogen ion transport</keyword>
<feature type="region of interest" description="Disordered" evidence="11">
    <location>
        <begin position="1"/>
        <end position="20"/>
    </location>
</feature>
<feature type="transmembrane region" description="Helical" evidence="12">
    <location>
        <begin position="260"/>
        <end position="279"/>
    </location>
</feature>
<feature type="transmembrane region" description="Helical" evidence="12">
    <location>
        <begin position="604"/>
        <end position="620"/>
    </location>
</feature>
<keyword evidence="13" id="KW-1185">Reference proteome</keyword>
<name>A0A914H344_GLORO</name>